<dbReference type="Proteomes" id="UP000232875">
    <property type="component" value="Unassembled WGS sequence"/>
</dbReference>
<keyword evidence="2" id="KW-0472">Membrane</keyword>
<keyword evidence="4" id="KW-1185">Reference proteome</keyword>
<keyword evidence="2" id="KW-1133">Transmembrane helix</keyword>
<gene>
    <name evidence="3" type="ORF">MVES_002181</name>
</gene>
<evidence type="ECO:0000256" key="1">
    <source>
        <dbReference type="SAM" id="MobiDB-lite"/>
    </source>
</evidence>
<dbReference type="AlphaFoldDB" id="A0A2N1JBE7"/>
<name>A0A2N1JBE7_9BASI</name>
<accession>A0A2N1JBE7</accession>
<organism evidence="3 4">
    <name type="scientific">Malassezia vespertilionis</name>
    <dbReference type="NCBI Taxonomy" id="2020962"/>
    <lineage>
        <taxon>Eukaryota</taxon>
        <taxon>Fungi</taxon>
        <taxon>Dikarya</taxon>
        <taxon>Basidiomycota</taxon>
        <taxon>Ustilaginomycotina</taxon>
        <taxon>Malasseziomycetes</taxon>
        <taxon>Malasseziales</taxon>
        <taxon>Malasseziaceae</taxon>
        <taxon>Malassezia</taxon>
    </lineage>
</organism>
<dbReference type="EMBL" id="KZ454990">
    <property type="protein sequence ID" value="PKI83865.1"/>
    <property type="molecule type" value="Genomic_DNA"/>
</dbReference>
<reference evidence="3 4" key="1">
    <citation type="submission" date="2017-10" db="EMBL/GenBank/DDBJ databases">
        <title>A novel species of cold-tolerant Malassezia isolated from bats.</title>
        <authorList>
            <person name="Lorch J.M."/>
            <person name="Palmer J.M."/>
            <person name="Vanderwolf K.J."/>
            <person name="Schmidt K.Z."/>
            <person name="Verant M.L."/>
            <person name="Weller T.J."/>
            <person name="Blehert D.S."/>
        </authorList>
    </citation>
    <scope>NUCLEOTIDE SEQUENCE [LARGE SCALE GENOMIC DNA]</scope>
    <source>
        <strain evidence="3 4">NWHC:44797-103</strain>
    </source>
</reference>
<evidence type="ECO:0000313" key="3">
    <source>
        <dbReference type="EMBL" id="PKI83865.1"/>
    </source>
</evidence>
<evidence type="ECO:0008006" key="5">
    <source>
        <dbReference type="Google" id="ProtNLM"/>
    </source>
</evidence>
<protein>
    <recommendedName>
        <fullName evidence="5">Thioredoxin-like fold domain-containing protein</fullName>
    </recommendedName>
</protein>
<feature type="transmembrane region" description="Helical" evidence="2">
    <location>
        <begin position="261"/>
        <end position="284"/>
    </location>
</feature>
<dbReference type="OrthoDB" id="409136at2759"/>
<evidence type="ECO:0000313" key="4">
    <source>
        <dbReference type="Proteomes" id="UP000232875"/>
    </source>
</evidence>
<feature type="region of interest" description="Disordered" evidence="1">
    <location>
        <begin position="1"/>
        <end position="58"/>
    </location>
</feature>
<keyword evidence="2" id="KW-0812">Transmembrane</keyword>
<evidence type="ECO:0000256" key="2">
    <source>
        <dbReference type="SAM" id="Phobius"/>
    </source>
</evidence>
<sequence>MDDADADGASRTRNVSFSPTKDYFEPDERGVGQPPAKAPPVKSALKRRNQPSLPPPALYQHADPLLRRLRLYDGYARPVNLKEAFRDTELVMFLFGSQWGADASKGTSSLVADLCREYVHKLKVIYISVDTDKKLYDQATYNKPWLSMEWHDGSSEDAVKDADAADASNESFLLAGDVDLDEYVVHTDKSGNVYARPFSRVYMADKMQILMTPALAVYHVPTRKFLDRNVRISRLRMGRAKETIAGWLAGKPSLSFHVLDAVYLAPWTTVLVVLAIFYSLLLYFGGEQYNVRSIVQQFL</sequence>
<proteinExistence type="predicted"/>